<evidence type="ECO:0000313" key="2">
    <source>
        <dbReference type="Proteomes" id="UP000230214"/>
    </source>
</evidence>
<proteinExistence type="predicted"/>
<dbReference type="InterPro" id="IPR008965">
    <property type="entry name" value="CBM2/CBM3_carb-bd_dom_sf"/>
</dbReference>
<organism evidence="1 2">
    <name type="scientific">candidate division WWE3 bacterium CG10_big_fil_rev_8_21_14_0_10_32_10</name>
    <dbReference type="NCBI Taxonomy" id="1975090"/>
    <lineage>
        <taxon>Bacteria</taxon>
        <taxon>Katanobacteria</taxon>
    </lineage>
</organism>
<name>A0A2H0R9I8_UNCKA</name>
<protein>
    <recommendedName>
        <fullName evidence="3">Cohesin domain-containing protein</fullName>
    </recommendedName>
</protein>
<evidence type="ECO:0000313" key="1">
    <source>
        <dbReference type="EMBL" id="PIR43178.1"/>
    </source>
</evidence>
<dbReference type="AlphaFoldDB" id="A0A2H0R9I8"/>
<dbReference type="EMBL" id="PCXU01000035">
    <property type="protein sequence ID" value="PIR43178.1"/>
    <property type="molecule type" value="Genomic_DNA"/>
</dbReference>
<comment type="caution">
    <text evidence="1">The sequence shown here is derived from an EMBL/GenBank/DDBJ whole genome shotgun (WGS) entry which is preliminary data.</text>
</comment>
<accession>A0A2H0R9I8</accession>
<dbReference type="Gene3D" id="2.60.40.680">
    <property type="match status" value="1"/>
</dbReference>
<gene>
    <name evidence="1" type="ORF">COV24_03995</name>
</gene>
<reference evidence="1 2" key="1">
    <citation type="submission" date="2017-09" db="EMBL/GenBank/DDBJ databases">
        <title>Depth-based differentiation of microbial function through sediment-hosted aquifers and enrichment of novel symbionts in the deep terrestrial subsurface.</title>
        <authorList>
            <person name="Probst A.J."/>
            <person name="Ladd B."/>
            <person name="Jarett J.K."/>
            <person name="Geller-Mcgrath D.E."/>
            <person name="Sieber C.M."/>
            <person name="Emerson J.B."/>
            <person name="Anantharaman K."/>
            <person name="Thomas B.C."/>
            <person name="Malmstrom R."/>
            <person name="Stieglmeier M."/>
            <person name="Klingl A."/>
            <person name="Woyke T."/>
            <person name="Ryan C.M."/>
            <person name="Banfield J.F."/>
        </authorList>
    </citation>
    <scope>NUCLEOTIDE SEQUENCE [LARGE SCALE GENOMIC DNA]</scope>
    <source>
        <strain evidence="1">CG10_big_fil_rev_8_21_14_0_10_32_10</strain>
    </source>
</reference>
<dbReference type="GO" id="GO:0030246">
    <property type="term" value="F:carbohydrate binding"/>
    <property type="evidence" value="ECO:0007669"/>
    <property type="project" value="InterPro"/>
</dbReference>
<evidence type="ECO:0008006" key="3">
    <source>
        <dbReference type="Google" id="ProtNLM"/>
    </source>
</evidence>
<dbReference type="SUPFAM" id="SSF49384">
    <property type="entry name" value="Carbohydrate-binding domain"/>
    <property type="match status" value="1"/>
</dbReference>
<sequence length="227" mass="24829">MTLPHNIKITRFLLINILLVLFLVLPFNASKLKAAEIYVNPATGTVDSETFTSTITLDPTSNTNIQQVKVYIKYNPQVLEVTKVSPGDFDSYQNTSNDEASGIIEINASNSQVLTTADIVKIVGVDFKPLANNGFADIEVLNTETYQSQVLDSLGTNLLTNTNKASLLLDIQQSNAVQNVQNTNNIVQATVPYVPKTGTNNNIPLTFISLGTILVSYTIRKSVKSKY</sequence>
<dbReference type="Proteomes" id="UP000230214">
    <property type="component" value="Unassembled WGS sequence"/>
</dbReference>